<sequence>MNNASIMIHPRTSALTGLISAYAQACASADLSHAPSRVNVQRFLLPKLKAHRAELLQGINADRRSANRAYVPSVMAIVSEVRAVISDVSRRLREIHIAESAGTQLTA</sequence>
<dbReference type="Proteomes" id="UP000198982">
    <property type="component" value="Unassembled WGS sequence"/>
</dbReference>
<reference evidence="2" key="1">
    <citation type="submission" date="2016-10" db="EMBL/GenBank/DDBJ databases">
        <authorList>
            <person name="Varghese N."/>
            <person name="Submissions S."/>
        </authorList>
    </citation>
    <scope>NUCLEOTIDE SEQUENCE [LARGE SCALE GENOMIC DNA]</scope>
    <source>
        <strain evidence="2">DSM 9751</strain>
    </source>
</reference>
<accession>A0A1H5A1N4</accession>
<dbReference type="EMBL" id="FNTJ01000003">
    <property type="protein sequence ID" value="SED35694.1"/>
    <property type="molecule type" value="Genomic_DNA"/>
</dbReference>
<keyword evidence="2" id="KW-1185">Reference proteome</keyword>
<name>A0A1H5A1N4_9PSED</name>
<evidence type="ECO:0000313" key="1">
    <source>
        <dbReference type="EMBL" id="SED35694.1"/>
    </source>
</evidence>
<gene>
    <name evidence="1" type="ORF">SAMN05216178_6921</name>
</gene>
<evidence type="ECO:0000313" key="2">
    <source>
        <dbReference type="Proteomes" id="UP000198982"/>
    </source>
</evidence>
<proteinExistence type="predicted"/>
<protein>
    <submittedName>
        <fullName evidence="1">Uncharacterized protein</fullName>
    </submittedName>
</protein>
<dbReference type="AlphaFoldDB" id="A0A1H5A1N4"/>
<dbReference type="RefSeq" id="WP_092320883.1">
    <property type="nucleotide sequence ID" value="NZ_FNTJ01000003.1"/>
</dbReference>
<organism evidence="1 2">
    <name type="scientific">Pseudomonas saponiphila</name>
    <dbReference type="NCBI Taxonomy" id="556534"/>
    <lineage>
        <taxon>Bacteria</taxon>
        <taxon>Pseudomonadati</taxon>
        <taxon>Pseudomonadota</taxon>
        <taxon>Gammaproteobacteria</taxon>
        <taxon>Pseudomonadales</taxon>
        <taxon>Pseudomonadaceae</taxon>
        <taxon>Pseudomonas</taxon>
    </lineage>
</organism>